<keyword evidence="2" id="KW-0597">Phosphoprotein</keyword>
<dbReference type="Proteomes" id="UP001165492">
    <property type="component" value="Unassembled WGS sequence"/>
</dbReference>
<dbReference type="InterPro" id="IPR051541">
    <property type="entry name" value="PTS_SugarTrans_NitroReg"/>
</dbReference>
<dbReference type="PROSITE" id="PS00372">
    <property type="entry name" value="PTS_EIIA_TYPE_2_HIS"/>
    <property type="match status" value="1"/>
</dbReference>
<dbReference type="NCBIfam" id="TIGR00848">
    <property type="entry name" value="fruA"/>
    <property type="match status" value="1"/>
</dbReference>
<organism evidence="7 8">
    <name type="scientific">Pelosinus baikalensis</name>
    <dbReference type="NCBI Taxonomy" id="2892015"/>
    <lineage>
        <taxon>Bacteria</taxon>
        <taxon>Bacillati</taxon>
        <taxon>Bacillota</taxon>
        <taxon>Negativicutes</taxon>
        <taxon>Selenomonadales</taxon>
        <taxon>Sporomusaceae</taxon>
        <taxon>Pelosinus</taxon>
    </lineage>
</organism>
<evidence type="ECO:0000313" key="8">
    <source>
        <dbReference type="Proteomes" id="UP001165492"/>
    </source>
</evidence>
<keyword evidence="1" id="KW-0813">Transport</keyword>
<evidence type="ECO:0000256" key="1">
    <source>
        <dbReference type="ARBA" id="ARBA00022448"/>
    </source>
</evidence>
<evidence type="ECO:0000256" key="5">
    <source>
        <dbReference type="ARBA" id="ARBA00022683"/>
    </source>
</evidence>
<dbReference type="PROSITE" id="PS51094">
    <property type="entry name" value="PTS_EIIA_TYPE_2"/>
    <property type="match status" value="1"/>
</dbReference>
<dbReference type="RefSeq" id="WP_229533494.1">
    <property type="nucleotide sequence ID" value="NZ_JAJHJB010000001.1"/>
</dbReference>
<proteinExistence type="predicted"/>
<sequence>MDLSKVIRSETIKLDMEATTKEEVVEELTDLLFQVNAISNRENFLKDVFYRESIGTTGIGNGIAIPHGKSKFVNKTSLAIGRTKADIDWKSLDDQPVRFIILFAVTEEDKNSTHIKILAKVASNLGDDDVCAKLLKAKSPEEILDIFSGR</sequence>
<comment type="caution">
    <text evidence="7">The sequence shown here is derived from an EMBL/GenBank/DDBJ whole genome shotgun (WGS) entry which is preliminary data.</text>
</comment>
<dbReference type="InterPro" id="IPR002178">
    <property type="entry name" value="PTS_EIIA_type-2_dom"/>
</dbReference>
<keyword evidence="3 7" id="KW-0762">Sugar transport</keyword>
<dbReference type="CDD" id="cd00211">
    <property type="entry name" value="PTS_IIA_fru"/>
    <property type="match status" value="1"/>
</dbReference>
<evidence type="ECO:0000259" key="6">
    <source>
        <dbReference type="PROSITE" id="PS51094"/>
    </source>
</evidence>
<keyword evidence="8" id="KW-1185">Reference proteome</keyword>
<dbReference type="EMBL" id="JAJHJB010000001">
    <property type="protein sequence ID" value="MCC5463964.1"/>
    <property type="molecule type" value="Genomic_DNA"/>
</dbReference>
<evidence type="ECO:0000256" key="3">
    <source>
        <dbReference type="ARBA" id="ARBA00022597"/>
    </source>
</evidence>
<dbReference type="Gene3D" id="3.40.930.10">
    <property type="entry name" value="Mannitol-specific EII, Chain A"/>
    <property type="match status" value="1"/>
</dbReference>
<keyword evidence="4" id="KW-0808">Transferase</keyword>
<dbReference type="PANTHER" id="PTHR47738">
    <property type="entry name" value="PTS SYSTEM FRUCTOSE-LIKE EIIA COMPONENT-RELATED"/>
    <property type="match status" value="1"/>
</dbReference>
<name>A0ABS8HN45_9FIRM</name>
<dbReference type="Pfam" id="PF00359">
    <property type="entry name" value="PTS_EIIA_2"/>
    <property type="match status" value="1"/>
</dbReference>
<feature type="domain" description="PTS EIIA type-2" evidence="6">
    <location>
        <begin position="5"/>
        <end position="150"/>
    </location>
</feature>
<dbReference type="InterPro" id="IPR016152">
    <property type="entry name" value="PTrfase/Anion_transptr"/>
</dbReference>
<reference evidence="7" key="1">
    <citation type="submission" date="2021-11" db="EMBL/GenBank/DDBJ databases">
        <title>Description of a new species Pelosinus isolated from the bottom sediments of Lake Baikal.</title>
        <authorList>
            <person name="Zakharyuk A."/>
        </authorList>
    </citation>
    <scope>NUCLEOTIDE SEQUENCE</scope>
    <source>
        <strain evidence="7">Bkl1</strain>
    </source>
</reference>
<evidence type="ECO:0000313" key="7">
    <source>
        <dbReference type="EMBL" id="MCC5463964.1"/>
    </source>
</evidence>
<dbReference type="SUPFAM" id="SSF55804">
    <property type="entry name" value="Phoshotransferase/anion transport protein"/>
    <property type="match status" value="1"/>
</dbReference>
<dbReference type="InterPro" id="IPR004715">
    <property type="entry name" value="PTS_IIA_fruc"/>
</dbReference>
<evidence type="ECO:0000256" key="2">
    <source>
        <dbReference type="ARBA" id="ARBA00022553"/>
    </source>
</evidence>
<gene>
    <name evidence="7" type="ORF">LMF89_01140</name>
</gene>
<accession>A0ABS8HN45</accession>
<protein>
    <submittedName>
        <fullName evidence="7">PTS sugar transporter subunit IIA</fullName>
    </submittedName>
</protein>
<keyword evidence="5" id="KW-0598">Phosphotransferase system</keyword>
<dbReference type="PANTHER" id="PTHR47738:SF2">
    <property type="entry name" value="PTS SYSTEM FRUCTOSE-LIKE EIIA COMPONENT"/>
    <property type="match status" value="1"/>
</dbReference>
<evidence type="ECO:0000256" key="4">
    <source>
        <dbReference type="ARBA" id="ARBA00022679"/>
    </source>
</evidence>